<name>A0A512MA41_9BACT</name>
<sequence>MNLTAIRGCHPRSLTEPPAPVTCRECGVPMTRGCLLQNNVWVSPTPMDQTILRQLNAWIFGVRREARKVSAWRCPQCQRLEFITK</sequence>
<dbReference type="AlphaFoldDB" id="A0A512MA41"/>
<organism evidence="1 2">
    <name type="scientific">Brevifollis gellanilyticus</name>
    <dbReference type="NCBI Taxonomy" id="748831"/>
    <lineage>
        <taxon>Bacteria</taxon>
        <taxon>Pseudomonadati</taxon>
        <taxon>Verrucomicrobiota</taxon>
        <taxon>Verrucomicrobiia</taxon>
        <taxon>Verrucomicrobiales</taxon>
        <taxon>Verrucomicrobiaceae</taxon>
    </lineage>
</organism>
<evidence type="ECO:0000313" key="2">
    <source>
        <dbReference type="Proteomes" id="UP000321577"/>
    </source>
</evidence>
<reference evidence="1 2" key="1">
    <citation type="submission" date="2019-07" db="EMBL/GenBank/DDBJ databases">
        <title>Whole genome shotgun sequence of Brevifollis gellanilyticus NBRC 108608.</title>
        <authorList>
            <person name="Hosoyama A."/>
            <person name="Uohara A."/>
            <person name="Ohji S."/>
            <person name="Ichikawa N."/>
        </authorList>
    </citation>
    <scope>NUCLEOTIDE SEQUENCE [LARGE SCALE GENOMIC DNA]</scope>
    <source>
        <strain evidence="1 2">NBRC 108608</strain>
    </source>
</reference>
<keyword evidence="2" id="KW-1185">Reference proteome</keyword>
<protein>
    <submittedName>
        <fullName evidence="1">Uncharacterized protein</fullName>
    </submittedName>
</protein>
<dbReference type="RefSeq" id="WP_170266793.1">
    <property type="nucleotide sequence ID" value="NZ_BKAG01000019.1"/>
</dbReference>
<comment type="caution">
    <text evidence="1">The sequence shown here is derived from an EMBL/GenBank/DDBJ whole genome shotgun (WGS) entry which is preliminary data.</text>
</comment>
<gene>
    <name evidence="1" type="ORF">BGE01nite_28740</name>
</gene>
<dbReference type="Proteomes" id="UP000321577">
    <property type="component" value="Unassembled WGS sequence"/>
</dbReference>
<evidence type="ECO:0000313" key="1">
    <source>
        <dbReference type="EMBL" id="GEP43583.1"/>
    </source>
</evidence>
<proteinExistence type="predicted"/>
<accession>A0A512MA41</accession>
<dbReference type="EMBL" id="BKAG01000019">
    <property type="protein sequence ID" value="GEP43583.1"/>
    <property type="molecule type" value="Genomic_DNA"/>
</dbReference>